<proteinExistence type="predicted"/>
<dbReference type="PANTHER" id="PTHR34399">
    <property type="entry name" value="AVIDIN-RELATED"/>
    <property type="match status" value="1"/>
</dbReference>
<evidence type="ECO:0000256" key="3">
    <source>
        <dbReference type="ARBA" id="ARBA00022729"/>
    </source>
</evidence>
<name>A0AAV4P2W5_CAEEX</name>
<dbReference type="GO" id="GO:0009374">
    <property type="term" value="F:biotin binding"/>
    <property type="evidence" value="ECO:0007669"/>
    <property type="project" value="InterPro"/>
</dbReference>
<feature type="chain" id="PRO_5043338144" evidence="4">
    <location>
        <begin position="19"/>
        <end position="226"/>
    </location>
</feature>
<dbReference type="SUPFAM" id="SSF50876">
    <property type="entry name" value="Avidin/streptavidin"/>
    <property type="match status" value="2"/>
</dbReference>
<feature type="signal peptide" evidence="4">
    <location>
        <begin position="1"/>
        <end position="18"/>
    </location>
</feature>
<protein>
    <submittedName>
        <fullName evidence="5">Uncharacterized protein</fullName>
    </submittedName>
</protein>
<evidence type="ECO:0000313" key="6">
    <source>
        <dbReference type="Proteomes" id="UP001054945"/>
    </source>
</evidence>
<gene>
    <name evidence="5" type="primary">AVEN_31406_1</name>
    <name evidence="5" type="ORF">CEXT_213411</name>
</gene>
<evidence type="ECO:0000256" key="2">
    <source>
        <dbReference type="ARBA" id="ARBA00022525"/>
    </source>
</evidence>
<organism evidence="5 6">
    <name type="scientific">Caerostris extrusa</name>
    <name type="common">Bark spider</name>
    <name type="synonym">Caerostris bankana</name>
    <dbReference type="NCBI Taxonomy" id="172846"/>
    <lineage>
        <taxon>Eukaryota</taxon>
        <taxon>Metazoa</taxon>
        <taxon>Ecdysozoa</taxon>
        <taxon>Arthropoda</taxon>
        <taxon>Chelicerata</taxon>
        <taxon>Arachnida</taxon>
        <taxon>Araneae</taxon>
        <taxon>Araneomorphae</taxon>
        <taxon>Entelegynae</taxon>
        <taxon>Araneoidea</taxon>
        <taxon>Araneidae</taxon>
        <taxon>Caerostris</taxon>
    </lineage>
</organism>
<dbReference type="InterPro" id="IPR051764">
    <property type="entry name" value="Avidin/Streptavidin-rel"/>
</dbReference>
<comment type="caution">
    <text evidence="5">The sequence shown here is derived from an EMBL/GenBank/DDBJ whole genome shotgun (WGS) entry which is preliminary data.</text>
</comment>
<dbReference type="Proteomes" id="UP001054945">
    <property type="component" value="Unassembled WGS sequence"/>
</dbReference>
<comment type="subcellular location">
    <subcellularLocation>
        <location evidence="1">Secreted</location>
    </subcellularLocation>
</comment>
<dbReference type="Pfam" id="PF01382">
    <property type="entry name" value="Avidin"/>
    <property type="match status" value="2"/>
</dbReference>
<sequence>MEIKSVLLFCLGLAIAHGSPLSGSLCSDLTGTWRNELGSNMTINFLEYLRFAWVGECLACDGVERIYTTWVLRSLQIPRKRWMSTRINQDTFYRVDSDVEQSIVQDSSEAVPNSDVLGNWKSVTGDEVEITRASEKGSMDGLHKCAGSNSRFPVYGRFDGNATYTAFGFASATQNLIKGWAGHVYNPQEPNMPMETSWLSYSFSNQCTNPRKNVKYGMDNYYKTAA</sequence>
<evidence type="ECO:0000313" key="5">
    <source>
        <dbReference type="EMBL" id="GIX91510.1"/>
    </source>
</evidence>
<dbReference type="Gene3D" id="2.40.128.30">
    <property type="entry name" value="Avidin-like"/>
    <property type="match status" value="2"/>
</dbReference>
<accession>A0AAV4P2W5</accession>
<dbReference type="EMBL" id="BPLR01021587">
    <property type="protein sequence ID" value="GIX91510.1"/>
    <property type="molecule type" value="Genomic_DNA"/>
</dbReference>
<reference evidence="5 6" key="1">
    <citation type="submission" date="2021-06" db="EMBL/GenBank/DDBJ databases">
        <title>Caerostris extrusa draft genome.</title>
        <authorList>
            <person name="Kono N."/>
            <person name="Arakawa K."/>
        </authorList>
    </citation>
    <scope>NUCLEOTIDE SEQUENCE [LARGE SCALE GENOMIC DNA]</scope>
</reference>
<dbReference type="AlphaFoldDB" id="A0AAV4P2W5"/>
<keyword evidence="3 4" id="KW-0732">Signal</keyword>
<keyword evidence="2" id="KW-0964">Secreted</keyword>
<evidence type="ECO:0000256" key="1">
    <source>
        <dbReference type="ARBA" id="ARBA00004613"/>
    </source>
</evidence>
<evidence type="ECO:0000256" key="4">
    <source>
        <dbReference type="SAM" id="SignalP"/>
    </source>
</evidence>
<dbReference type="GO" id="GO:0005576">
    <property type="term" value="C:extracellular region"/>
    <property type="evidence" value="ECO:0007669"/>
    <property type="project" value="UniProtKB-SubCell"/>
</dbReference>
<keyword evidence="6" id="KW-1185">Reference proteome</keyword>
<dbReference type="InterPro" id="IPR005468">
    <property type="entry name" value="Avidin/str"/>
</dbReference>
<dbReference type="InterPro" id="IPR036896">
    <property type="entry name" value="Avidin-like_sf"/>
</dbReference>